<name>A0A1I1ZRV0_9ACTN</name>
<organism evidence="1 2">
    <name type="scientific">Actinacidiphila alni</name>
    <dbReference type="NCBI Taxonomy" id="380248"/>
    <lineage>
        <taxon>Bacteria</taxon>
        <taxon>Bacillati</taxon>
        <taxon>Actinomycetota</taxon>
        <taxon>Actinomycetes</taxon>
        <taxon>Kitasatosporales</taxon>
        <taxon>Streptomycetaceae</taxon>
        <taxon>Actinacidiphila</taxon>
    </lineage>
</organism>
<dbReference type="OrthoDB" id="4145823at2"/>
<protein>
    <submittedName>
        <fullName evidence="1">Uncharacterized protein</fullName>
    </submittedName>
</protein>
<keyword evidence="2" id="KW-1185">Reference proteome</keyword>
<evidence type="ECO:0000313" key="2">
    <source>
        <dbReference type="Proteomes" id="UP000199323"/>
    </source>
</evidence>
<dbReference type="AlphaFoldDB" id="A0A1I1ZRV0"/>
<accession>A0A1I1ZRV0</accession>
<gene>
    <name evidence="1" type="ORF">SAMN05216251_102555</name>
</gene>
<sequence length="225" mass="24618">MTEEDRCVPTARAVIPSQVRILTTFAHLSGPDRAVVVSARVAKHIGISGDTVTETLRFFASAGLLQGARGRYAITAAGAEVARLWPQDETRARVLLHRSFRDHWATRLALELLRDGPVDQSILAEQLQQGLPGNPRRGMYLVEWLVIALVVNRDGAMRIHAPTVDDHLGNIPAGAVSAARVTDTGQWRIMGMTNESLKRLPGPRYAAVLDAFCQVLDNLDQVENA</sequence>
<reference evidence="1 2" key="1">
    <citation type="submission" date="2016-10" db="EMBL/GenBank/DDBJ databases">
        <authorList>
            <person name="de Groot N.N."/>
        </authorList>
    </citation>
    <scope>NUCLEOTIDE SEQUENCE [LARGE SCALE GENOMIC DNA]</scope>
    <source>
        <strain evidence="1 2">CGMCC 4.3510</strain>
    </source>
</reference>
<dbReference type="EMBL" id="FONG01000002">
    <property type="protein sequence ID" value="SFE34387.1"/>
    <property type="molecule type" value="Genomic_DNA"/>
</dbReference>
<dbReference type="Proteomes" id="UP000199323">
    <property type="component" value="Unassembled WGS sequence"/>
</dbReference>
<evidence type="ECO:0000313" key="1">
    <source>
        <dbReference type="EMBL" id="SFE34387.1"/>
    </source>
</evidence>
<proteinExistence type="predicted"/>
<dbReference type="RefSeq" id="WP_093712179.1">
    <property type="nucleotide sequence ID" value="NZ_FONG01000002.1"/>
</dbReference>